<organism evidence="2 3">
    <name type="scientific">Alkalicoccus urumqiensis</name>
    <name type="common">Bacillus urumqiensis</name>
    <dbReference type="NCBI Taxonomy" id="1548213"/>
    <lineage>
        <taxon>Bacteria</taxon>
        <taxon>Bacillati</taxon>
        <taxon>Bacillota</taxon>
        <taxon>Bacilli</taxon>
        <taxon>Bacillales</taxon>
        <taxon>Bacillaceae</taxon>
        <taxon>Alkalicoccus</taxon>
    </lineage>
</organism>
<gene>
    <name evidence="2" type="ORF">C6I21_05445</name>
</gene>
<evidence type="ECO:0000256" key="1">
    <source>
        <dbReference type="SAM" id="Phobius"/>
    </source>
</evidence>
<evidence type="ECO:0000313" key="3">
    <source>
        <dbReference type="Proteomes" id="UP000243650"/>
    </source>
</evidence>
<dbReference type="OrthoDB" id="9789346at2"/>
<keyword evidence="1" id="KW-0472">Membrane</keyword>
<dbReference type="InterPro" id="IPR006750">
    <property type="entry name" value="YdcZ"/>
</dbReference>
<feature type="transmembrane region" description="Helical" evidence="1">
    <location>
        <begin position="88"/>
        <end position="109"/>
    </location>
</feature>
<comment type="caution">
    <text evidence="2">The sequence shown here is derived from an EMBL/GenBank/DDBJ whole genome shotgun (WGS) entry which is preliminary data.</text>
</comment>
<dbReference type="PANTHER" id="PTHR34821:SF3">
    <property type="entry name" value="MEMBRANE PROTEIN"/>
    <property type="match status" value="1"/>
</dbReference>
<keyword evidence="1" id="KW-1133">Transmembrane helix</keyword>
<keyword evidence="1" id="KW-0812">Transmembrane</keyword>
<dbReference type="Pfam" id="PF04657">
    <property type="entry name" value="DMT_YdcZ"/>
    <property type="match status" value="1"/>
</dbReference>
<dbReference type="Proteomes" id="UP000243650">
    <property type="component" value="Unassembled WGS sequence"/>
</dbReference>
<protein>
    <recommendedName>
        <fullName evidence="4">EamA-like transporter family protein</fullName>
    </recommendedName>
</protein>
<feature type="transmembrane region" description="Helical" evidence="1">
    <location>
        <begin position="121"/>
        <end position="139"/>
    </location>
</feature>
<sequence>MKGIIFALGAGMFITLQGVANAFIGTDIGTWNAAFITQAGGFAAAMIILILLRDTGWKQLLKAKPLYLASGAFAAVILFGNMEAIYQLGATVTVAVILIAQLALTFAADARGWFEIEKKEIQLPQILGCLLMAGGVIMLQL</sequence>
<dbReference type="GO" id="GO:0005886">
    <property type="term" value="C:plasma membrane"/>
    <property type="evidence" value="ECO:0007669"/>
    <property type="project" value="TreeGrafter"/>
</dbReference>
<feature type="transmembrane region" description="Helical" evidence="1">
    <location>
        <begin position="32"/>
        <end position="52"/>
    </location>
</feature>
<evidence type="ECO:0000313" key="2">
    <source>
        <dbReference type="EMBL" id="PRO66247.1"/>
    </source>
</evidence>
<dbReference type="EMBL" id="PVNS01000004">
    <property type="protein sequence ID" value="PRO66247.1"/>
    <property type="molecule type" value="Genomic_DNA"/>
</dbReference>
<reference evidence="2 3" key="1">
    <citation type="submission" date="2018-03" db="EMBL/GenBank/DDBJ databases">
        <title>Bacillus urumqiensis sp. nov., a moderately haloalkaliphilic bacterium isolated from a salt lake.</title>
        <authorList>
            <person name="Zhao B."/>
            <person name="Liao Z."/>
        </authorList>
    </citation>
    <scope>NUCLEOTIDE SEQUENCE [LARGE SCALE GENOMIC DNA]</scope>
    <source>
        <strain evidence="2 3">BZ-SZ-XJ18</strain>
    </source>
</reference>
<dbReference type="RefSeq" id="WP_105958437.1">
    <property type="nucleotide sequence ID" value="NZ_PVNS01000004.1"/>
</dbReference>
<evidence type="ECO:0008006" key="4">
    <source>
        <dbReference type="Google" id="ProtNLM"/>
    </source>
</evidence>
<name>A0A2P6MIZ3_ALKUR</name>
<dbReference type="PANTHER" id="PTHR34821">
    <property type="entry name" value="INNER MEMBRANE PROTEIN YDCZ"/>
    <property type="match status" value="1"/>
</dbReference>
<dbReference type="AlphaFoldDB" id="A0A2P6MIZ3"/>
<accession>A0A2P6MIZ3</accession>
<keyword evidence="3" id="KW-1185">Reference proteome</keyword>
<feature type="transmembrane region" description="Helical" evidence="1">
    <location>
        <begin position="64"/>
        <end position="82"/>
    </location>
</feature>
<proteinExistence type="predicted"/>